<dbReference type="RefSeq" id="WP_185829816.1">
    <property type="nucleotide sequence ID" value="NZ_AP025144.1"/>
</dbReference>
<gene>
    <name evidence="2" type="ORF">GCM10007932_20000</name>
</gene>
<organism evidence="2 3">
    <name type="scientific">Vibrio penaeicida</name>
    <dbReference type="NCBI Taxonomy" id="104609"/>
    <lineage>
        <taxon>Bacteria</taxon>
        <taxon>Pseudomonadati</taxon>
        <taxon>Pseudomonadota</taxon>
        <taxon>Gammaproteobacteria</taxon>
        <taxon>Vibrionales</taxon>
        <taxon>Vibrionaceae</taxon>
        <taxon>Vibrio</taxon>
    </lineage>
</organism>
<feature type="chain" id="PRO_5043607718" description="Porin" evidence="1">
    <location>
        <begin position="25"/>
        <end position="397"/>
    </location>
</feature>
<evidence type="ECO:0000313" key="2">
    <source>
        <dbReference type="EMBL" id="GLQ72640.1"/>
    </source>
</evidence>
<protein>
    <recommendedName>
        <fullName evidence="4">Porin</fullName>
    </recommendedName>
</protein>
<comment type="caution">
    <text evidence="2">The sequence shown here is derived from an EMBL/GenBank/DDBJ whole genome shotgun (WGS) entry which is preliminary data.</text>
</comment>
<keyword evidence="1" id="KW-0732">Signal</keyword>
<proteinExistence type="predicted"/>
<name>A0AAV5NPV6_9VIBR</name>
<evidence type="ECO:0008006" key="4">
    <source>
        <dbReference type="Google" id="ProtNLM"/>
    </source>
</evidence>
<dbReference type="EMBL" id="BSNX01000018">
    <property type="protein sequence ID" value="GLQ72640.1"/>
    <property type="molecule type" value="Genomic_DNA"/>
</dbReference>
<evidence type="ECO:0000313" key="3">
    <source>
        <dbReference type="Proteomes" id="UP001156690"/>
    </source>
</evidence>
<dbReference type="Proteomes" id="UP001156690">
    <property type="component" value="Unassembled WGS sequence"/>
</dbReference>
<keyword evidence="3" id="KW-1185">Reference proteome</keyword>
<dbReference type="AlphaFoldDB" id="A0AAV5NPV6"/>
<reference evidence="3" key="1">
    <citation type="journal article" date="2019" name="Int. J. Syst. Evol. Microbiol.">
        <title>The Global Catalogue of Microorganisms (GCM) 10K type strain sequencing project: providing services to taxonomists for standard genome sequencing and annotation.</title>
        <authorList>
            <consortium name="The Broad Institute Genomics Platform"/>
            <consortium name="The Broad Institute Genome Sequencing Center for Infectious Disease"/>
            <person name="Wu L."/>
            <person name="Ma J."/>
        </authorList>
    </citation>
    <scope>NUCLEOTIDE SEQUENCE [LARGE SCALE GENOMIC DNA]</scope>
    <source>
        <strain evidence="3">NBRC 15640</strain>
    </source>
</reference>
<evidence type="ECO:0000256" key="1">
    <source>
        <dbReference type="SAM" id="SignalP"/>
    </source>
</evidence>
<accession>A0AAV5NPV6</accession>
<feature type="signal peptide" evidence="1">
    <location>
        <begin position="1"/>
        <end position="24"/>
    </location>
</feature>
<sequence>MKSISYLFSASYLVATCASFSSFAQIPGLVPEKNWELGGYIKYMATFNAADSSSTHLTDHLLHQRFNFEYRFSSTLRANVSMRNRFIWGDSVTNNPNYGSVVGQDDGFFDLTSNWHDNGRQIGTTQFDRAYLDYSGSEWRARAGRFRINWAMTTIWNPNDIYNTYSIYDFDYEEKGGADALQLSRSLGYASSFDVVYSPSEDDDQSSYSARYLGNDSGWDYQLMVGKAKLDSVIGAGFAGDIKGAGVRGEVSYFSPTKEKWKEIELTATIIASVEVDYSFGGRRNWLGRVATLYISEPQEPNSAPNYLNKPTSPRTMSFDEHTAYVDLGFDVSPLMRLTFSSTLYGDGSLFLGANTSYSISDEAQLIGVIQRFDGRENSVFGKTSGTAIYAQIKWSF</sequence>